<feature type="compositionally biased region" description="Polar residues" evidence="1">
    <location>
        <begin position="427"/>
        <end position="441"/>
    </location>
</feature>
<comment type="caution">
    <text evidence="3">The sequence shown here is derived from an EMBL/GenBank/DDBJ whole genome shotgun (WGS) entry which is preliminary data.</text>
</comment>
<feature type="compositionally biased region" description="Pro residues" evidence="1">
    <location>
        <begin position="913"/>
        <end position="926"/>
    </location>
</feature>
<feature type="domain" description="Arrestin C-terminal-like" evidence="2">
    <location>
        <begin position="176"/>
        <end position="311"/>
    </location>
</feature>
<dbReference type="OrthoDB" id="4001642at2759"/>
<feature type="compositionally biased region" description="Gly residues" evidence="1">
    <location>
        <begin position="454"/>
        <end position="470"/>
    </location>
</feature>
<feature type="compositionally biased region" description="Low complexity" evidence="1">
    <location>
        <begin position="730"/>
        <end position="739"/>
    </location>
</feature>
<feature type="compositionally biased region" description="Polar residues" evidence="1">
    <location>
        <begin position="342"/>
        <end position="360"/>
    </location>
</feature>
<evidence type="ECO:0000256" key="1">
    <source>
        <dbReference type="SAM" id="MobiDB-lite"/>
    </source>
</evidence>
<accession>A0A4S4LM32</accession>
<dbReference type="InterPro" id="IPR053060">
    <property type="entry name" value="Cytokinesis_Signaling_Reg"/>
</dbReference>
<feature type="region of interest" description="Disordered" evidence="1">
    <location>
        <begin position="798"/>
        <end position="822"/>
    </location>
</feature>
<dbReference type="Proteomes" id="UP000310158">
    <property type="component" value="Unassembled WGS sequence"/>
</dbReference>
<feature type="compositionally biased region" description="Polar residues" evidence="1">
    <location>
        <begin position="477"/>
        <end position="486"/>
    </location>
</feature>
<dbReference type="Pfam" id="PF02752">
    <property type="entry name" value="Arrestin_C"/>
    <property type="match status" value="1"/>
</dbReference>
<keyword evidence="4" id="KW-1185">Reference proteome</keyword>
<feature type="compositionally biased region" description="Basic and acidic residues" evidence="1">
    <location>
        <begin position="621"/>
        <end position="630"/>
    </location>
</feature>
<dbReference type="PANTHER" id="PTHR36419:SF1">
    <property type="entry name" value="RHO1 GEF LOCALIZING PROTEIN 1"/>
    <property type="match status" value="1"/>
</dbReference>
<feature type="region of interest" description="Disordered" evidence="1">
    <location>
        <begin position="663"/>
        <end position="688"/>
    </location>
</feature>
<feature type="compositionally biased region" description="Polar residues" evidence="1">
    <location>
        <begin position="558"/>
        <end position="582"/>
    </location>
</feature>
<name>A0A4S4LM32_9AGAM</name>
<dbReference type="InterPro" id="IPR014756">
    <property type="entry name" value="Ig_E-set"/>
</dbReference>
<feature type="region of interest" description="Disordered" evidence="1">
    <location>
        <begin position="723"/>
        <end position="776"/>
    </location>
</feature>
<feature type="region of interest" description="Disordered" evidence="1">
    <location>
        <begin position="606"/>
        <end position="645"/>
    </location>
</feature>
<dbReference type="AlphaFoldDB" id="A0A4S4LM32"/>
<organism evidence="3 4">
    <name type="scientific">Bondarzewia mesenterica</name>
    <dbReference type="NCBI Taxonomy" id="1095465"/>
    <lineage>
        <taxon>Eukaryota</taxon>
        <taxon>Fungi</taxon>
        <taxon>Dikarya</taxon>
        <taxon>Basidiomycota</taxon>
        <taxon>Agaricomycotina</taxon>
        <taxon>Agaricomycetes</taxon>
        <taxon>Russulales</taxon>
        <taxon>Bondarzewiaceae</taxon>
        <taxon>Bondarzewia</taxon>
    </lineage>
</organism>
<evidence type="ECO:0000313" key="4">
    <source>
        <dbReference type="Proteomes" id="UP000310158"/>
    </source>
</evidence>
<protein>
    <recommendedName>
        <fullName evidence="2">Arrestin C-terminal-like domain-containing protein</fullName>
    </recommendedName>
</protein>
<feature type="compositionally biased region" description="Low complexity" evidence="1">
    <location>
        <begin position="812"/>
        <end position="822"/>
    </location>
</feature>
<dbReference type="Gene3D" id="2.60.40.640">
    <property type="match status" value="1"/>
</dbReference>
<dbReference type="EMBL" id="SGPL01000401">
    <property type="protein sequence ID" value="THH12937.1"/>
    <property type="molecule type" value="Genomic_DNA"/>
</dbReference>
<feature type="region of interest" description="Disordered" evidence="1">
    <location>
        <begin position="342"/>
        <end position="368"/>
    </location>
</feature>
<sequence length="1016" mass="108928">MSQAKLTLRPPPNVEFVQGFPGVPPGAPDRPQAAVKGAIEVRLGPQGVKAKYVRIELRKVETLPGGGQQNTFVDFVGQSPINLWQSSDEFSTLHTQDIPFYIRIPESIAPSLALEKGAGVRYELVGQVCVQGKTSFLRRSKPIVLSTSTSIIIDKHELHSTWPIYQQPESRHLTQDAVVLTVDRTQNCYGPGDRVSVMATVKSDSLHTVILRGYEFTLKETTIFRAGPHTTGKKGAPQVKINIIGEHKVPVNQTLYGGTAHRTELACMIPPSHTTTTLTSARHIDITYILGVKALMGTGKPLIMELPVIVSNWPRYVSAEAVRRIGTTPSLSLQPVLSISSKSHNLTSTPSNRPSANIYTSAGPANDVQPHTIAEHISSRLESTDYGQRQPQTMPNLNGHAASASIGQVDEFGFVRPSSAGGPSRPTAKNTATSQRPSTAGSDAHPSADVDFGIGVGAGAGTGTGTGTGTGSRRQRASTLQGNRFTIVNAVDDEIPEEEEVSPPQRALSPQPQRGHSPPRQQKAWPTAEDEKATLYHRAKANVERVQGGLDRMSSVQSFATTHSQPVTPPSQHSTSPKTSHWPTADEEKVRLFNQAQSKARILQGLASQDGSPPPSQQSHTRTDSKDSARNFHSPGRSPYPGSQPVLSAGAALYSAAMSSINKPSASQQGASTPRASPPLAQSTLPIANGVRFPTAEEEKEMLIRYHNARNAVARHQEVTFGPVDTAMGSSSSQIPPSSENNYSSTISRSLSHASSHMPNPNDDDLPPPWVPSSDLALNNMSEKERYRQAFEAREAVAAYSGSPPPSPAPLPSGASSAQPLSAAAEKKLLRQQYESQDASALVSSFPPPAFHSPPQAYELPPHLRARAPPALPTPPMGGNTSRNPLTAAEEKAMLRAKYEAEERGEGTGSMPDPTPPPPFSSPPLPPQPSTNFFFRDARGGRAVAGAGAGDGQPADEARDWTGRPGKRRHVRTAAASEFTVLAWARLWWSRFAFQFEWAVGGRSAAVAAEVPLDNF</sequence>
<dbReference type="InterPro" id="IPR014752">
    <property type="entry name" value="Arrestin-like_C"/>
</dbReference>
<gene>
    <name evidence="3" type="ORF">EW146_g7230</name>
</gene>
<feature type="region of interest" description="Disordered" evidence="1">
    <location>
        <begin position="413"/>
        <end position="530"/>
    </location>
</feature>
<feature type="region of interest" description="Disordered" evidence="1">
    <location>
        <begin position="865"/>
        <end position="884"/>
    </location>
</feature>
<dbReference type="SUPFAM" id="SSF81296">
    <property type="entry name" value="E set domains"/>
    <property type="match status" value="1"/>
</dbReference>
<dbReference type="InterPro" id="IPR011022">
    <property type="entry name" value="Arrestin_C-like"/>
</dbReference>
<feature type="region of interest" description="Disordered" evidence="1">
    <location>
        <begin position="558"/>
        <end position="583"/>
    </location>
</feature>
<feature type="compositionally biased region" description="Acidic residues" evidence="1">
    <location>
        <begin position="491"/>
        <end position="501"/>
    </location>
</feature>
<dbReference type="PANTHER" id="PTHR36419">
    <property type="entry name" value="ARRESTIN FAMILY PROTEIN 1"/>
    <property type="match status" value="1"/>
</dbReference>
<feature type="region of interest" description="Disordered" evidence="1">
    <location>
        <begin position="944"/>
        <end position="966"/>
    </location>
</feature>
<proteinExistence type="predicted"/>
<feature type="compositionally biased region" description="Polar residues" evidence="1">
    <location>
        <begin position="740"/>
        <end position="758"/>
    </location>
</feature>
<feature type="compositionally biased region" description="Polar residues" evidence="1">
    <location>
        <begin position="663"/>
        <end position="686"/>
    </location>
</feature>
<evidence type="ECO:0000313" key="3">
    <source>
        <dbReference type="EMBL" id="THH12937.1"/>
    </source>
</evidence>
<evidence type="ECO:0000259" key="2">
    <source>
        <dbReference type="Pfam" id="PF02752"/>
    </source>
</evidence>
<feature type="region of interest" description="Disordered" evidence="1">
    <location>
        <begin position="898"/>
        <end position="926"/>
    </location>
</feature>
<dbReference type="GO" id="GO:0000935">
    <property type="term" value="C:division septum"/>
    <property type="evidence" value="ECO:0007669"/>
    <property type="project" value="TreeGrafter"/>
</dbReference>
<reference evidence="3 4" key="1">
    <citation type="submission" date="2019-02" db="EMBL/GenBank/DDBJ databases">
        <title>Genome sequencing of the rare red list fungi Bondarzewia mesenterica.</title>
        <authorList>
            <person name="Buettner E."/>
            <person name="Kellner H."/>
        </authorList>
    </citation>
    <scope>NUCLEOTIDE SEQUENCE [LARGE SCALE GENOMIC DNA]</scope>
    <source>
        <strain evidence="3 4">DSM 108281</strain>
    </source>
</reference>
<dbReference type="GO" id="GO:0000917">
    <property type="term" value="P:division septum assembly"/>
    <property type="evidence" value="ECO:0007669"/>
    <property type="project" value="TreeGrafter"/>
</dbReference>